<dbReference type="GO" id="GO:0020037">
    <property type="term" value="F:heme binding"/>
    <property type="evidence" value="ECO:0007669"/>
    <property type="project" value="TreeGrafter"/>
</dbReference>
<dbReference type="InterPro" id="IPR051542">
    <property type="entry name" value="Hydrogenase_cytochrome"/>
</dbReference>
<reference evidence="8 9" key="1">
    <citation type="submission" date="2019-09" db="EMBL/GenBank/DDBJ databases">
        <title>NBRP : Genome information of microbial organism related human and environment.</title>
        <authorList>
            <person name="Hattori M."/>
            <person name="Oshima K."/>
            <person name="Inaba H."/>
            <person name="Suda W."/>
            <person name="Sakamoto M."/>
            <person name="Iino T."/>
            <person name="Kitahara M."/>
            <person name="Oshida Y."/>
            <person name="Iida T."/>
            <person name="Kudo T."/>
            <person name="Itoh T."/>
            <person name="Ohkuma M."/>
        </authorList>
    </citation>
    <scope>NUCLEOTIDE SEQUENCE [LARGE SCALE GENOMIC DNA]</scope>
    <source>
        <strain evidence="8 9">Q-1</strain>
    </source>
</reference>
<dbReference type="GO" id="GO:0005886">
    <property type="term" value="C:plasma membrane"/>
    <property type="evidence" value="ECO:0007669"/>
    <property type="project" value="UniProtKB-SubCell"/>
</dbReference>
<evidence type="ECO:0000313" key="8">
    <source>
        <dbReference type="EMBL" id="GER04604.1"/>
    </source>
</evidence>
<dbReference type="PANTHER" id="PTHR30485:SF2">
    <property type="entry name" value="BLL0597 PROTEIN"/>
    <property type="match status" value="1"/>
</dbReference>
<dbReference type="SUPFAM" id="SSF81342">
    <property type="entry name" value="Transmembrane di-heme cytochromes"/>
    <property type="match status" value="1"/>
</dbReference>
<comment type="subcellular location">
    <subcellularLocation>
        <location evidence="1">Cell membrane</location>
        <topology evidence="1">Multi-pass membrane protein</topology>
    </subcellularLocation>
</comment>
<evidence type="ECO:0000256" key="5">
    <source>
        <dbReference type="ARBA" id="ARBA00023136"/>
    </source>
</evidence>
<protein>
    <submittedName>
        <fullName evidence="8">Cytochrome b561</fullName>
    </submittedName>
</protein>
<keyword evidence="4 6" id="KW-1133">Transmembrane helix</keyword>
<name>A0A5A7NA41_9PROT</name>
<feature type="transmembrane region" description="Helical" evidence="6">
    <location>
        <begin position="122"/>
        <end position="142"/>
    </location>
</feature>
<dbReference type="InterPro" id="IPR011577">
    <property type="entry name" value="Cyt_b561_bac/Ni-Hgenase"/>
</dbReference>
<comment type="caution">
    <text evidence="8">The sequence shown here is derived from an EMBL/GenBank/DDBJ whole genome shotgun (WGS) entry which is preliminary data.</text>
</comment>
<dbReference type="GO" id="GO:0022904">
    <property type="term" value="P:respiratory electron transport chain"/>
    <property type="evidence" value="ECO:0007669"/>
    <property type="project" value="InterPro"/>
</dbReference>
<dbReference type="PANTHER" id="PTHR30485">
    <property type="entry name" value="NI/FE-HYDROGENASE 1 B-TYPE CYTOCHROME SUBUNIT"/>
    <property type="match status" value="1"/>
</dbReference>
<keyword evidence="2" id="KW-1003">Cell membrane</keyword>
<dbReference type="GO" id="GO:0009055">
    <property type="term" value="F:electron transfer activity"/>
    <property type="evidence" value="ECO:0007669"/>
    <property type="project" value="InterPro"/>
</dbReference>
<proteinExistence type="predicted"/>
<organism evidence="8 9">
    <name type="scientific">Iodidimonas nitroreducens</name>
    <dbReference type="NCBI Taxonomy" id="1236968"/>
    <lineage>
        <taxon>Bacteria</taxon>
        <taxon>Pseudomonadati</taxon>
        <taxon>Pseudomonadota</taxon>
        <taxon>Alphaproteobacteria</taxon>
        <taxon>Iodidimonadales</taxon>
        <taxon>Iodidimonadaceae</taxon>
        <taxon>Iodidimonas</taxon>
    </lineage>
</organism>
<feature type="transmembrane region" description="Helical" evidence="6">
    <location>
        <begin position="59"/>
        <end position="77"/>
    </location>
</feature>
<accession>A0A5A7NA41</accession>
<sequence length="202" mass="22806">MALDVYQRLKIWDRPVRLFHWINLLCFLGLLGVGLVIFYGGDLGISNDGKIALKQIHVLIGYVFAANLLVRIIWGFVGSPHARWRHLFAFGPRYRERLARYLRKDGDTDPLHNAGHNPLGQLSVFVLYLLLLSQAVTGLFLAGSDLFWPPVGHLIAEWIAAPGVAPADLVPYAKPLYDPEHYAEMRSLRAPFISLHVYGFYA</sequence>
<evidence type="ECO:0000256" key="3">
    <source>
        <dbReference type="ARBA" id="ARBA00022692"/>
    </source>
</evidence>
<keyword evidence="5 6" id="KW-0472">Membrane</keyword>
<keyword evidence="3 6" id="KW-0812">Transmembrane</keyword>
<feature type="domain" description="Cytochrome b561 bacterial/Ni-hydrogenase" evidence="7">
    <location>
        <begin position="12"/>
        <end position="147"/>
    </location>
</feature>
<gene>
    <name evidence="8" type="ORF">JCM17846_22860</name>
</gene>
<evidence type="ECO:0000256" key="1">
    <source>
        <dbReference type="ARBA" id="ARBA00004651"/>
    </source>
</evidence>
<dbReference type="Proteomes" id="UP000324996">
    <property type="component" value="Unassembled WGS sequence"/>
</dbReference>
<dbReference type="EMBL" id="BKCN01000012">
    <property type="protein sequence ID" value="GER04604.1"/>
    <property type="molecule type" value="Genomic_DNA"/>
</dbReference>
<evidence type="ECO:0000313" key="9">
    <source>
        <dbReference type="Proteomes" id="UP000324996"/>
    </source>
</evidence>
<evidence type="ECO:0000256" key="4">
    <source>
        <dbReference type="ARBA" id="ARBA00022989"/>
    </source>
</evidence>
<evidence type="ECO:0000256" key="6">
    <source>
        <dbReference type="SAM" id="Phobius"/>
    </source>
</evidence>
<evidence type="ECO:0000259" key="7">
    <source>
        <dbReference type="Pfam" id="PF01292"/>
    </source>
</evidence>
<dbReference type="Pfam" id="PF01292">
    <property type="entry name" value="Ni_hydr_CYTB"/>
    <property type="match status" value="1"/>
</dbReference>
<dbReference type="AlphaFoldDB" id="A0A5A7NA41"/>
<dbReference type="InterPro" id="IPR016174">
    <property type="entry name" value="Di-haem_cyt_TM"/>
</dbReference>
<evidence type="ECO:0000256" key="2">
    <source>
        <dbReference type="ARBA" id="ARBA00022475"/>
    </source>
</evidence>
<keyword evidence="9" id="KW-1185">Reference proteome</keyword>
<dbReference type="RefSeq" id="WP_313981378.1">
    <property type="nucleotide sequence ID" value="NZ_BKCN01000012.1"/>
</dbReference>
<dbReference type="Gene3D" id="1.20.950.20">
    <property type="entry name" value="Transmembrane di-heme cytochromes, Chain C"/>
    <property type="match status" value="1"/>
</dbReference>
<feature type="transmembrane region" description="Helical" evidence="6">
    <location>
        <begin position="21"/>
        <end position="39"/>
    </location>
</feature>